<comment type="subunit">
    <text evidence="3 10">Homodimer.</text>
</comment>
<keyword evidence="6 10" id="KW-0547">Nucleotide-binding</keyword>
<evidence type="ECO:0000256" key="6">
    <source>
        <dbReference type="ARBA" id="ARBA00022741"/>
    </source>
</evidence>
<keyword evidence="4 10" id="KW-0963">Cytoplasm</keyword>
<dbReference type="InterPro" id="IPR045864">
    <property type="entry name" value="aa-tRNA-synth_II/BPL/LPL"/>
</dbReference>
<evidence type="ECO:0000256" key="1">
    <source>
        <dbReference type="ARBA" id="ARBA00004496"/>
    </source>
</evidence>
<feature type="binding site" evidence="10">
    <location>
        <position position="368"/>
    </location>
    <ligand>
        <name>L-aspartate</name>
        <dbReference type="ChEBI" id="CHEBI:29991"/>
    </ligand>
</feature>
<evidence type="ECO:0000256" key="10">
    <source>
        <dbReference type="HAMAP-Rule" id="MF_02075"/>
    </source>
</evidence>
<dbReference type="InterPro" id="IPR004364">
    <property type="entry name" value="Aa-tRNA-synt_II"/>
</dbReference>
<feature type="region of interest" description="Aspartate" evidence="10">
    <location>
        <begin position="192"/>
        <end position="195"/>
    </location>
</feature>
<reference evidence="12" key="2">
    <citation type="journal article" date="2021" name="PeerJ">
        <title>Extensive microbial diversity within the chicken gut microbiome revealed by metagenomics and culture.</title>
        <authorList>
            <person name="Gilroy R."/>
            <person name="Ravi A."/>
            <person name="Getino M."/>
            <person name="Pursley I."/>
            <person name="Horton D.L."/>
            <person name="Alikhan N.F."/>
            <person name="Baker D."/>
            <person name="Gharbi K."/>
            <person name="Hall N."/>
            <person name="Watson M."/>
            <person name="Adriaenssens E.M."/>
            <person name="Foster-Nyarko E."/>
            <person name="Jarju S."/>
            <person name="Secka A."/>
            <person name="Antonio M."/>
            <person name="Oren A."/>
            <person name="Chaudhuri R.R."/>
            <person name="La Ragione R."/>
            <person name="Hildebrand F."/>
            <person name="Pallen M.J."/>
        </authorList>
    </citation>
    <scope>NUCLEOTIDE SEQUENCE</scope>
    <source>
        <strain evidence="12">CHK197-8231</strain>
    </source>
</reference>
<keyword evidence="5 10" id="KW-0436">Ligase</keyword>
<proteinExistence type="inferred from homology"/>
<evidence type="ECO:0000256" key="4">
    <source>
        <dbReference type="ARBA" id="ARBA00022490"/>
    </source>
</evidence>
<name>A0A9D1L4C7_9BACT</name>
<dbReference type="GO" id="GO:0017101">
    <property type="term" value="C:aminoacyl-tRNA synthetase multienzyme complex"/>
    <property type="evidence" value="ECO:0007669"/>
    <property type="project" value="TreeGrafter"/>
</dbReference>
<evidence type="ECO:0000256" key="7">
    <source>
        <dbReference type="ARBA" id="ARBA00022840"/>
    </source>
</evidence>
<comment type="catalytic activity">
    <reaction evidence="10">
        <text>tRNA(Asp) + L-aspartate + ATP = L-aspartyl-tRNA(Asp) + AMP + diphosphate</text>
        <dbReference type="Rhea" id="RHEA:19649"/>
        <dbReference type="Rhea" id="RHEA-COMP:9660"/>
        <dbReference type="Rhea" id="RHEA-COMP:9678"/>
        <dbReference type="ChEBI" id="CHEBI:29991"/>
        <dbReference type="ChEBI" id="CHEBI:30616"/>
        <dbReference type="ChEBI" id="CHEBI:33019"/>
        <dbReference type="ChEBI" id="CHEBI:78442"/>
        <dbReference type="ChEBI" id="CHEBI:78516"/>
        <dbReference type="ChEBI" id="CHEBI:456215"/>
        <dbReference type="EC" id="6.1.1.12"/>
    </reaction>
</comment>
<evidence type="ECO:0000256" key="2">
    <source>
        <dbReference type="ARBA" id="ARBA00005312"/>
    </source>
</evidence>
<feature type="binding site" evidence="10">
    <location>
        <position position="170"/>
    </location>
    <ligand>
        <name>L-aspartate</name>
        <dbReference type="ChEBI" id="CHEBI:29991"/>
    </ligand>
</feature>
<dbReference type="Proteomes" id="UP000824087">
    <property type="component" value="Unassembled WGS sequence"/>
</dbReference>
<comment type="similarity">
    <text evidence="2 10">Belongs to the class-II aminoacyl-tRNA synthetase family. Type 2 subfamily.</text>
</comment>
<dbReference type="PROSITE" id="PS50862">
    <property type="entry name" value="AA_TRNA_LIGASE_II"/>
    <property type="match status" value="1"/>
</dbReference>
<reference evidence="12" key="1">
    <citation type="submission" date="2020-10" db="EMBL/GenBank/DDBJ databases">
        <authorList>
            <person name="Gilroy R."/>
        </authorList>
    </citation>
    <scope>NUCLEOTIDE SEQUENCE</scope>
    <source>
        <strain evidence="12">CHK197-8231</strain>
    </source>
</reference>
<dbReference type="GO" id="GO:0005829">
    <property type="term" value="C:cytosol"/>
    <property type="evidence" value="ECO:0007669"/>
    <property type="project" value="TreeGrafter"/>
</dbReference>
<dbReference type="InterPro" id="IPR004523">
    <property type="entry name" value="Asp-tRNA_synthase_2"/>
</dbReference>
<feature type="binding site" evidence="10">
    <location>
        <begin position="409"/>
        <end position="412"/>
    </location>
    <ligand>
        <name>ATP</name>
        <dbReference type="ChEBI" id="CHEBI:30616"/>
    </ligand>
</feature>
<comment type="caution">
    <text evidence="12">The sequence shown here is derived from an EMBL/GenBank/DDBJ whole genome shotgun (WGS) entry which is preliminary data.</text>
</comment>
<evidence type="ECO:0000313" key="12">
    <source>
        <dbReference type="EMBL" id="HIU22927.1"/>
    </source>
</evidence>
<dbReference type="Pfam" id="PF01336">
    <property type="entry name" value="tRNA_anti-codon"/>
    <property type="match status" value="1"/>
</dbReference>
<dbReference type="EMBL" id="DVML01000027">
    <property type="protein sequence ID" value="HIU22927.1"/>
    <property type="molecule type" value="Genomic_DNA"/>
</dbReference>
<evidence type="ECO:0000313" key="13">
    <source>
        <dbReference type="Proteomes" id="UP000824087"/>
    </source>
</evidence>
<keyword evidence="8 10" id="KW-0648">Protein biosynthesis</keyword>
<dbReference type="PRINTS" id="PR01042">
    <property type="entry name" value="TRNASYNTHASP"/>
</dbReference>
<dbReference type="PANTHER" id="PTHR43450">
    <property type="entry name" value="ASPARTYL-TRNA SYNTHETASE"/>
    <property type="match status" value="1"/>
</dbReference>
<evidence type="ECO:0000256" key="3">
    <source>
        <dbReference type="ARBA" id="ARBA00011738"/>
    </source>
</evidence>
<dbReference type="GO" id="GO:0004815">
    <property type="term" value="F:aspartate-tRNA ligase activity"/>
    <property type="evidence" value="ECO:0007669"/>
    <property type="project" value="UniProtKB-UniRule"/>
</dbReference>
<organism evidence="12 13">
    <name type="scientific">Candidatus Fimihabitans intestinipullorum</name>
    <dbReference type="NCBI Taxonomy" id="2840820"/>
    <lineage>
        <taxon>Bacteria</taxon>
        <taxon>Bacillati</taxon>
        <taxon>Mycoplasmatota</taxon>
        <taxon>Mycoplasmatota incertae sedis</taxon>
        <taxon>Candidatus Fimihabitans</taxon>
    </lineage>
</organism>
<feature type="binding site" evidence="10">
    <location>
        <position position="361"/>
    </location>
    <ligand>
        <name>ATP</name>
        <dbReference type="ChEBI" id="CHEBI:30616"/>
    </ligand>
</feature>
<comment type="caution">
    <text evidence="10">Lacks conserved residue(s) required for the propagation of feature annotation.</text>
</comment>
<accession>A0A9D1L4C7</accession>
<dbReference type="InterPro" id="IPR012340">
    <property type="entry name" value="NA-bd_OB-fold"/>
</dbReference>
<comment type="subcellular location">
    <subcellularLocation>
        <location evidence="1 10">Cytoplasm</location>
    </subcellularLocation>
</comment>
<protein>
    <recommendedName>
        <fullName evidence="10">Aspartate--tRNA ligase</fullName>
        <ecNumber evidence="10">6.1.1.12</ecNumber>
    </recommendedName>
    <alternativeName>
        <fullName evidence="10">Aspartyl-tRNA synthetase</fullName>
        <shortName evidence="10">AspRS</shortName>
    </alternativeName>
</protein>
<feature type="binding site" evidence="10">
    <location>
        <position position="214"/>
    </location>
    <ligand>
        <name>L-aspartate</name>
        <dbReference type="ChEBI" id="CHEBI:29991"/>
    </ligand>
</feature>
<dbReference type="InterPro" id="IPR002312">
    <property type="entry name" value="Asp/Asn-tRNA-synth_IIb"/>
</dbReference>
<evidence type="ECO:0000256" key="8">
    <source>
        <dbReference type="ARBA" id="ARBA00022917"/>
    </source>
</evidence>
<keyword evidence="9 10" id="KW-0030">Aminoacyl-tRNA synthetase</keyword>
<dbReference type="AlphaFoldDB" id="A0A9D1L4C7"/>
<feature type="binding site" evidence="10">
    <location>
        <begin position="214"/>
        <end position="216"/>
    </location>
    <ligand>
        <name>ATP</name>
        <dbReference type="ChEBI" id="CHEBI:30616"/>
    </ligand>
</feature>
<comment type="function">
    <text evidence="10">Catalyzes the attachment of L-aspartate to tRNA(Asp) in a two-step reaction: L-aspartate is first activated by ATP to form Asp-AMP and then transferred to the acceptor end of tRNA(Asp).</text>
</comment>
<dbReference type="Gene3D" id="3.30.930.10">
    <property type="entry name" value="Bira Bifunctional Protein, Domain 2"/>
    <property type="match status" value="1"/>
</dbReference>
<feature type="binding site" evidence="10">
    <location>
        <position position="364"/>
    </location>
    <ligand>
        <name>L-aspartate</name>
        <dbReference type="ChEBI" id="CHEBI:29991"/>
    </ligand>
</feature>
<keyword evidence="7 10" id="KW-0067">ATP-binding</keyword>
<dbReference type="SUPFAM" id="SSF55681">
    <property type="entry name" value="Class II aaRS and biotin synthetases"/>
    <property type="match status" value="1"/>
</dbReference>
<evidence type="ECO:0000259" key="11">
    <source>
        <dbReference type="PROSITE" id="PS50862"/>
    </source>
</evidence>
<dbReference type="Pfam" id="PF00152">
    <property type="entry name" value="tRNA-synt_2"/>
    <property type="match status" value="1"/>
</dbReference>
<dbReference type="PANTHER" id="PTHR43450:SF1">
    <property type="entry name" value="ASPARTATE--TRNA LIGASE, CYTOPLASMIC"/>
    <property type="match status" value="1"/>
</dbReference>
<dbReference type="GO" id="GO:0006422">
    <property type="term" value="P:aspartyl-tRNA aminoacylation"/>
    <property type="evidence" value="ECO:0007669"/>
    <property type="project" value="UniProtKB-UniRule"/>
</dbReference>
<evidence type="ECO:0000256" key="5">
    <source>
        <dbReference type="ARBA" id="ARBA00022598"/>
    </source>
</evidence>
<dbReference type="InterPro" id="IPR004365">
    <property type="entry name" value="NA-bd_OB_tRNA"/>
</dbReference>
<dbReference type="GO" id="GO:0003723">
    <property type="term" value="F:RNA binding"/>
    <property type="evidence" value="ECO:0007669"/>
    <property type="project" value="TreeGrafter"/>
</dbReference>
<sequence length="438" mass="51249">MKRIKLKDLDQYFGKEIEVQAFVENIRDLQYVQFIILRDGSATVQMTIEKSEEKNAALVELFKELPLESTIKAKVLVSENPKVKLRGMELLPIEVEVTSRSKNELPIDLKDKEKTLRETRLDYRFLDLRRKDNHLLFECETYLEHMMREYCIEHEYMEIHSPKIAAGAAESGAEVFKIDYFGEEACLSQSPQFYKQMAIAAGFDQVFEIGPAFRAENSHTSYHATEINMADVEIGWIHSFEDVMEMEEELLKYTISKLNEKYGEEIKSTFHVDLVDTSIPFARITFDEAKRILKEECNFVGEREDDFERQEEMLICEYFKKKTGTDFVFVTKFPFAARPFYHMLDSDGKTCSYDLLFRGIELTTGAQREHRRDILEQQMIEKEIDPKSLAFYLEFFEYGCPPHGGFAIGIGRFMMQLFNIDNIREATFIYRGPTRLNP</sequence>
<evidence type="ECO:0000256" key="9">
    <source>
        <dbReference type="ARBA" id="ARBA00023146"/>
    </source>
</evidence>
<dbReference type="HAMAP" id="MF_02075">
    <property type="entry name" value="Asp_tRNA_synth_type2"/>
    <property type="match status" value="1"/>
</dbReference>
<dbReference type="Gene3D" id="2.40.50.140">
    <property type="entry name" value="Nucleic acid-binding proteins"/>
    <property type="match status" value="1"/>
</dbReference>
<dbReference type="GO" id="GO:0005524">
    <property type="term" value="F:ATP binding"/>
    <property type="evidence" value="ECO:0007669"/>
    <property type="project" value="UniProtKB-UniRule"/>
</dbReference>
<gene>
    <name evidence="10 12" type="primary">aspS</name>
    <name evidence="12" type="ORF">IAD49_05040</name>
</gene>
<dbReference type="InterPro" id="IPR006195">
    <property type="entry name" value="aa-tRNA-synth_II"/>
</dbReference>
<dbReference type="EC" id="6.1.1.12" evidence="10"/>
<dbReference type="NCBIfam" id="NF003483">
    <property type="entry name" value="PRK05159.1"/>
    <property type="match status" value="1"/>
</dbReference>
<feature type="domain" description="Aminoacyl-transfer RNA synthetases class-II family profile" evidence="11">
    <location>
        <begin position="143"/>
        <end position="438"/>
    </location>
</feature>
<dbReference type="SUPFAM" id="SSF50249">
    <property type="entry name" value="Nucleic acid-binding proteins"/>
    <property type="match status" value="1"/>
</dbReference>